<dbReference type="PANTHER" id="PTHR32444">
    <property type="entry name" value="BULB-TYPE LECTIN DOMAIN-CONTAINING PROTEIN"/>
    <property type="match status" value="1"/>
</dbReference>
<dbReference type="Proteomes" id="UP000504607">
    <property type="component" value="Chromosome 1"/>
</dbReference>
<dbReference type="InterPro" id="IPR000858">
    <property type="entry name" value="S_locus_glycoprot_dom"/>
</dbReference>
<dbReference type="PANTHER" id="PTHR32444:SF247">
    <property type="entry name" value="OS01G0958200 PROTEIN"/>
    <property type="match status" value="1"/>
</dbReference>
<keyword evidence="2" id="KW-1015">Disulfide bond</keyword>
<dbReference type="CDD" id="cd01098">
    <property type="entry name" value="PAN_AP_plant"/>
    <property type="match status" value="1"/>
</dbReference>
<dbReference type="Pfam" id="PF00954">
    <property type="entry name" value="S_locus_glycop"/>
    <property type="match status" value="1"/>
</dbReference>
<dbReference type="GO" id="GO:0048544">
    <property type="term" value="P:recognition of pollen"/>
    <property type="evidence" value="ECO:0007669"/>
    <property type="project" value="InterPro"/>
</dbReference>
<dbReference type="Pfam" id="PF08276">
    <property type="entry name" value="PAN_2"/>
    <property type="match status" value="1"/>
</dbReference>
<evidence type="ECO:0000313" key="4">
    <source>
        <dbReference type="Proteomes" id="UP000504607"/>
    </source>
</evidence>
<accession>A0A8N4IA73</accession>
<dbReference type="InterPro" id="IPR003609">
    <property type="entry name" value="Pan_app"/>
</dbReference>
<evidence type="ECO:0000256" key="1">
    <source>
        <dbReference type="ARBA" id="ARBA00022729"/>
    </source>
</evidence>
<protein>
    <submittedName>
        <fullName evidence="5">G-type lectin S-receptor-like serine/threonine-protein kinase At2g19130</fullName>
    </submittedName>
</protein>
<dbReference type="SUPFAM" id="SSF57414">
    <property type="entry name" value="Hairpin loop containing domain-like"/>
    <property type="match status" value="1"/>
</dbReference>
<gene>
    <name evidence="5" type="primary">LOC109505920</name>
</gene>
<dbReference type="AlphaFoldDB" id="A0A8N4IA73"/>
<dbReference type="PROSITE" id="PS50948">
    <property type="entry name" value="PAN"/>
    <property type="match status" value="1"/>
</dbReference>
<name>A0A8N4IA73_ELAGV</name>
<organism evidence="4 5">
    <name type="scientific">Elaeis guineensis var. tenera</name>
    <name type="common">Oil palm</name>
    <dbReference type="NCBI Taxonomy" id="51953"/>
    <lineage>
        <taxon>Eukaryota</taxon>
        <taxon>Viridiplantae</taxon>
        <taxon>Streptophyta</taxon>
        <taxon>Embryophyta</taxon>
        <taxon>Tracheophyta</taxon>
        <taxon>Spermatophyta</taxon>
        <taxon>Magnoliopsida</taxon>
        <taxon>Liliopsida</taxon>
        <taxon>Arecaceae</taxon>
        <taxon>Arecoideae</taxon>
        <taxon>Cocoseae</taxon>
        <taxon>Elaeidinae</taxon>
        <taxon>Elaeis</taxon>
    </lineage>
</organism>
<evidence type="ECO:0000259" key="3">
    <source>
        <dbReference type="PROSITE" id="PS50948"/>
    </source>
</evidence>
<dbReference type="OrthoDB" id="4062651at2759"/>
<proteinExistence type="predicted"/>
<sequence>MPGGLIGVNKITGEFQSTTSWENPENPAPGLFSHSMDPDGSNQHVLLWNASEIYWSSGLWNGQYFTAVPATRESTPFNLTFVDDKRRKYLMYTILDSSFITRTVIGSSGLLTQLYWEDSTQEWQSIFSQSLPQCKVYSLCGAFGICDQKSSDNICKCSYGFEPASMKEWELKVWSSGCVRKASLRCNNKSLAGGEEDRFLEMTNMRLPASPQNLAVGSAEDCEQACLNNCSCNAYAYVSGCSIWTGDLRNLQQLCDGDSGAGTLHLRLSASDFPGSSSSHKLI</sequence>
<dbReference type="SMART" id="SM00473">
    <property type="entry name" value="PAN_AP"/>
    <property type="match status" value="1"/>
</dbReference>
<feature type="domain" description="Apple" evidence="3">
    <location>
        <begin position="186"/>
        <end position="255"/>
    </location>
</feature>
<dbReference type="RefSeq" id="XP_029122471.1">
    <property type="nucleotide sequence ID" value="XM_029266638.1"/>
</dbReference>
<keyword evidence="1" id="KW-0732">Signal</keyword>
<keyword evidence="4" id="KW-1185">Reference proteome</keyword>
<evidence type="ECO:0000256" key="2">
    <source>
        <dbReference type="ARBA" id="ARBA00023157"/>
    </source>
</evidence>
<reference evidence="5" key="1">
    <citation type="submission" date="2025-08" db="UniProtKB">
        <authorList>
            <consortium name="RefSeq"/>
        </authorList>
    </citation>
    <scope>IDENTIFICATION</scope>
</reference>
<evidence type="ECO:0000313" key="5">
    <source>
        <dbReference type="RefSeq" id="XP_029122471.1"/>
    </source>
</evidence>